<dbReference type="GO" id="GO:0006094">
    <property type="term" value="P:gluconeogenesis"/>
    <property type="evidence" value="ECO:0007669"/>
    <property type="project" value="UniProtKB-UniRule"/>
</dbReference>
<dbReference type="HAMAP" id="MF_00473">
    <property type="entry name" value="G6P_isomerase"/>
    <property type="match status" value="1"/>
</dbReference>
<dbReference type="InterPro" id="IPR023096">
    <property type="entry name" value="G6P_Isomerase_C"/>
</dbReference>
<dbReference type="KEGG" id="alp:LPB137_07245"/>
<sequence length="551" mass="62105">MNEQRDILFARLKQIRSQLKNMSINDLFTLNPKRFEEFSTSLDDMILDYSKVHVNNDVMTTLFKLAKACDVEEKRDAMYRGDKINITENRAVLHIALRNKPNKPIYVDNRDIMQDVQEGLEKMQKFANGIRDGKIVSSSGEAFTDIVNIGIGGSHLGPAMVTQSLKPFHDGPNVHFVSNIDSSHITDTLSNLDPSKTLILIASKTFTTIETMTNAKTAMKWMSNAIGEENAGKHFAAISTALEKTKDFGISEDRVFGYWDWVGGRYSIWSSIGLGVMIAIGTDNFSQFLDGAYEMDEHFKNTPIEQNMPVILGLIGIWHRNICEYPTRAILPYDQRLSSFPSYIQQLDMESNGKSISSSGESLYEKTGAIVWGDAGTNSQHSFFQLLHQGSQIVPCEFMLGVNKSENDMKEHNDLLIANCLAQSQALMAGRRIDEVIRVLEKRGVPHEESIRLAPHRQFNGNRPSSTLLYKKLDPKTLGKIIALYEHRVFVEGIIWGVDSFDQWGVELGKELATEMLTHVQETHKKKKEYTHKDMDSSSAGLLNAISAWQE</sequence>
<keyword evidence="4 7" id="KW-0324">Glycolysis</keyword>
<keyword evidence="3 7" id="KW-0312">Gluconeogenesis</keyword>
<keyword evidence="5 7" id="KW-0413">Isomerase</keyword>
<dbReference type="UniPathway" id="UPA00109">
    <property type="reaction ID" value="UER00181"/>
</dbReference>
<dbReference type="CDD" id="cd05015">
    <property type="entry name" value="SIS_PGI_1"/>
    <property type="match status" value="1"/>
</dbReference>
<proteinExistence type="inferred from homology"/>
<protein>
    <recommendedName>
        <fullName evidence="7">Glucose-6-phosphate isomerase</fullName>
        <shortName evidence="7">GPI</shortName>
        <ecNumber evidence="7">5.3.1.9</ecNumber>
    </recommendedName>
    <alternativeName>
        <fullName evidence="7">Phosphoglucose isomerase</fullName>
        <shortName evidence="7">PGI</shortName>
    </alternativeName>
    <alternativeName>
        <fullName evidence="7">Phosphohexose isomerase</fullName>
        <shortName evidence="7">PHI</shortName>
    </alternativeName>
</protein>
<dbReference type="GO" id="GO:0097367">
    <property type="term" value="F:carbohydrate derivative binding"/>
    <property type="evidence" value="ECO:0007669"/>
    <property type="project" value="InterPro"/>
</dbReference>
<dbReference type="GO" id="GO:0051156">
    <property type="term" value="P:glucose 6-phosphate metabolic process"/>
    <property type="evidence" value="ECO:0007669"/>
    <property type="project" value="TreeGrafter"/>
</dbReference>
<keyword evidence="7" id="KW-0963">Cytoplasm</keyword>
<dbReference type="PROSITE" id="PS00765">
    <property type="entry name" value="P_GLUCOSE_ISOMERASE_1"/>
    <property type="match status" value="1"/>
</dbReference>
<dbReference type="SUPFAM" id="SSF53697">
    <property type="entry name" value="SIS domain"/>
    <property type="match status" value="1"/>
</dbReference>
<dbReference type="InterPro" id="IPR001672">
    <property type="entry name" value="G6P_Isomerase"/>
</dbReference>
<evidence type="ECO:0000256" key="3">
    <source>
        <dbReference type="ARBA" id="ARBA00022432"/>
    </source>
</evidence>
<dbReference type="GO" id="GO:0004347">
    <property type="term" value="F:glucose-6-phosphate isomerase activity"/>
    <property type="evidence" value="ECO:0007669"/>
    <property type="project" value="UniProtKB-UniRule"/>
</dbReference>
<feature type="active site" description="Proton donor" evidence="7">
    <location>
        <position position="350"/>
    </location>
</feature>
<dbReference type="InterPro" id="IPR046348">
    <property type="entry name" value="SIS_dom_sf"/>
</dbReference>
<comment type="pathway">
    <text evidence="7">Carbohydrate biosynthesis; gluconeogenesis.</text>
</comment>
<dbReference type="CDD" id="cd05016">
    <property type="entry name" value="SIS_PGI_2"/>
    <property type="match status" value="1"/>
</dbReference>
<comment type="pathway">
    <text evidence="1 7 8">Carbohydrate degradation; glycolysis; D-glyceraldehyde 3-phosphate and glycerone phosphate from D-glucose: step 2/4.</text>
</comment>
<organism evidence="9 10">
    <name type="scientific">Poseidonibacter parvus</name>
    <dbReference type="NCBI Taxonomy" id="1850254"/>
    <lineage>
        <taxon>Bacteria</taxon>
        <taxon>Pseudomonadati</taxon>
        <taxon>Campylobacterota</taxon>
        <taxon>Epsilonproteobacteria</taxon>
        <taxon>Campylobacterales</taxon>
        <taxon>Arcobacteraceae</taxon>
        <taxon>Poseidonibacter</taxon>
    </lineage>
</organism>
<dbReference type="EMBL" id="CP019070">
    <property type="protein sequence ID" value="APW65660.1"/>
    <property type="molecule type" value="Genomic_DNA"/>
</dbReference>
<accession>A0A1P8KM66</accession>
<feature type="active site" evidence="7">
    <location>
        <position position="381"/>
    </location>
</feature>
<dbReference type="PANTHER" id="PTHR11469">
    <property type="entry name" value="GLUCOSE-6-PHOSPHATE ISOMERASE"/>
    <property type="match status" value="1"/>
</dbReference>
<evidence type="ECO:0000256" key="2">
    <source>
        <dbReference type="ARBA" id="ARBA00006604"/>
    </source>
</evidence>
<comment type="subcellular location">
    <subcellularLocation>
        <location evidence="7">Cytoplasm</location>
    </subcellularLocation>
</comment>
<dbReference type="Pfam" id="PF00342">
    <property type="entry name" value="PGI"/>
    <property type="match status" value="1"/>
</dbReference>
<dbReference type="InterPro" id="IPR035482">
    <property type="entry name" value="SIS_PGI_2"/>
</dbReference>
<comment type="catalytic activity">
    <reaction evidence="6 7 8">
        <text>alpha-D-glucose 6-phosphate = beta-D-fructose 6-phosphate</text>
        <dbReference type="Rhea" id="RHEA:11816"/>
        <dbReference type="ChEBI" id="CHEBI:57634"/>
        <dbReference type="ChEBI" id="CHEBI:58225"/>
        <dbReference type="EC" id="5.3.1.9"/>
    </reaction>
</comment>
<evidence type="ECO:0000256" key="4">
    <source>
        <dbReference type="ARBA" id="ARBA00023152"/>
    </source>
</evidence>
<dbReference type="RefSeq" id="WP_076086386.1">
    <property type="nucleotide sequence ID" value="NZ_CP019070.1"/>
</dbReference>
<dbReference type="PROSITE" id="PS00174">
    <property type="entry name" value="P_GLUCOSE_ISOMERASE_2"/>
    <property type="match status" value="1"/>
</dbReference>
<dbReference type="GO" id="GO:0006096">
    <property type="term" value="P:glycolytic process"/>
    <property type="evidence" value="ECO:0007669"/>
    <property type="project" value="UniProtKB-UniRule"/>
</dbReference>
<evidence type="ECO:0000256" key="1">
    <source>
        <dbReference type="ARBA" id="ARBA00004926"/>
    </source>
</evidence>
<dbReference type="GO" id="GO:0048029">
    <property type="term" value="F:monosaccharide binding"/>
    <property type="evidence" value="ECO:0007669"/>
    <property type="project" value="TreeGrafter"/>
</dbReference>
<dbReference type="EC" id="5.3.1.9" evidence="7"/>
<feature type="active site" evidence="7">
    <location>
        <position position="510"/>
    </location>
</feature>
<dbReference type="STRING" id="1850254.LPB137_07245"/>
<dbReference type="AlphaFoldDB" id="A0A1P8KM66"/>
<evidence type="ECO:0000313" key="9">
    <source>
        <dbReference type="EMBL" id="APW65660.1"/>
    </source>
</evidence>
<evidence type="ECO:0000256" key="6">
    <source>
        <dbReference type="ARBA" id="ARBA00029321"/>
    </source>
</evidence>
<gene>
    <name evidence="7" type="primary">pgi</name>
    <name evidence="9" type="ORF">LPB137_07245</name>
</gene>
<comment type="function">
    <text evidence="7">Catalyzes the reversible isomerization of glucose-6-phosphate to fructose-6-phosphate.</text>
</comment>
<evidence type="ECO:0000256" key="8">
    <source>
        <dbReference type="RuleBase" id="RU000612"/>
    </source>
</evidence>
<evidence type="ECO:0000256" key="5">
    <source>
        <dbReference type="ARBA" id="ARBA00023235"/>
    </source>
</evidence>
<name>A0A1P8KM66_9BACT</name>
<dbReference type="Gene3D" id="3.40.50.10490">
    <property type="entry name" value="Glucose-6-phosphate isomerase like protein, domain 1"/>
    <property type="match status" value="2"/>
</dbReference>
<dbReference type="PANTHER" id="PTHR11469:SF1">
    <property type="entry name" value="GLUCOSE-6-PHOSPHATE ISOMERASE"/>
    <property type="match status" value="1"/>
</dbReference>
<dbReference type="Gene3D" id="1.10.1390.10">
    <property type="match status" value="1"/>
</dbReference>
<dbReference type="UniPathway" id="UPA00138"/>
<reference evidence="9 10" key="1">
    <citation type="submission" date="2017-01" db="EMBL/GenBank/DDBJ databases">
        <title>Genome sequencing of Arcobacter sp. LPB0137.</title>
        <authorList>
            <person name="Lee G.-W."/>
            <person name="Yi H."/>
        </authorList>
    </citation>
    <scope>NUCLEOTIDE SEQUENCE [LARGE SCALE GENOMIC DNA]</scope>
    <source>
        <strain evidence="9 10">LPB0137</strain>
    </source>
</reference>
<dbReference type="InterPro" id="IPR018189">
    <property type="entry name" value="Phosphoglucose_isomerase_CS"/>
</dbReference>
<evidence type="ECO:0000256" key="7">
    <source>
        <dbReference type="HAMAP-Rule" id="MF_00473"/>
    </source>
</evidence>
<dbReference type="PROSITE" id="PS51463">
    <property type="entry name" value="P_GLUCOSE_ISOMERASE_3"/>
    <property type="match status" value="1"/>
</dbReference>
<dbReference type="InterPro" id="IPR035476">
    <property type="entry name" value="SIS_PGI_1"/>
</dbReference>
<dbReference type="GO" id="GO:0005829">
    <property type="term" value="C:cytosol"/>
    <property type="evidence" value="ECO:0007669"/>
    <property type="project" value="TreeGrafter"/>
</dbReference>
<dbReference type="OrthoDB" id="140919at2"/>
<comment type="similarity">
    <text evidence="2 7 8">Belongs to the GPI family.</text>
</comment>
<keyword evidence="10" id="KW-1185">Reference proteome</keyword>
<dbReference type="PRINTS" id="PR00662">
    <property type="entry name" value="G6PISOMERASE"/>
</dbReference>
<dbReference type="Proteomes" id="UP000186074">
    <property type="component" value="Chromosome"/>
</dbReference>
<evidence type="ECO:0000313" key="10">
    <source>
        <dbReference type="Proteomes" id="UP000186074"/>
    </source>
</evidence>
<dbReference type="NCBIfam" id="NF001211">
    <property type="entry name" value="PRK00179.1"/>
    <property type="match status" value="1"/>
</dbReference>